<evidence type="ECO:0000256" key="1">
    <source>
        <dbReference type="SAM" id="Coils"/>
    </source>
</evidence>
<dbReference type="EMBL" id="GDID01004456">
    <property type="protein sequence ID" value="JAP92150.1"/>
    <property type="molecule type" value="Transcribed_RNA"/>
</dbReference>
<reference evidence="2" key="1">
    <citation type="submission" date="2015-07" db="EMBL/GenBank/DDBJ databases">
        <title>Adaptation to a free-living lifestyle via gene acquisitions in the diplomonad Trepomonas sp. PC1.</title>
        <authorList>
            <person name="Xu F."/>
            <person name="Jerlstrom-Hultqvist J."/>
            <person name="Kolisko M."/>
            <person name="Simpson A.G.B."/>
            <person name="Roger A.J."/>
            <person name="Svard S.G."/>
            <person name="Andersson J.O."/>
        </authorList>
    </citation>
    <scope>NUCLEOTIDE SEQUENCE</scope>
    <source>
        <strain evidence="2">PC1</strain>
    </source>
</reference>
<feature type="coiled-coil region" evidence="1">
    <location>
        <begin position="245"/>
        <end position="279"/>
    </location>
</feature>
<protein>
    <submittedName>
        <fullName evidence="2">Uncharacterized protein</fullName>
    </submittedName>
</protein>
<proteinExistence type="predicted"/>
<gene>
    <name evidence="2" type="ORF">TPC1_15999</name>
</gene>
<dbReference type="AlphaFoldDB" id="A0A146K5H0"/>
<organism evidence="2">
    <name type="scientific">Trepomonas sp. PC1</name>
    <dbReference type="NCBI Taxonomy" id="1076344"/>
    <lineage>
        <taxon>Eukaryota</taxon>
        <taxon>Metamonada</taxon>
        <taxon>Diplomonadida</taxon>
        <taxon>Hexamitidae</taxon>
        <taxon>Hexamitinae</taxon>
        <taxon>Trepomonas</taxon>
    </lineage>
</organism>
<name>A0A146K5H0_9EUKA</name>
<accession>A0A146K5H0</accession>
<keyword evidence="1" id="KW-0175">Coiled coil</keyword>
<feature type="coiled-coil region" evidence="1">
    <location>
        <begin position="128"/>
        <end position="162"/>
    </location>
</feature>
<sequence length="303" mass="35523">MENIQKLEQFGFTIPSSADEQLQARIQQYFKLISAQYEQTKDVLWCVLDQPVLPNGVKLEPADAFHAVVSEIHGLLVQTSQVHRTFSSQYFDQKQISETLSQQIDQLKKIDPSEQQKQQFLTQIDQIKTVYVNEVESLKKQLQQLQIQLQQQIKLSTELEKQNLLLKADSRTLQQTQSDDLTTKRVIYQRDLLETQIQQLQIQKQEFDAQQLQYQQLLELTKTELFQKGIEQHVINQIQQTTGALTRACVDIEQLKGENEQLKGENQKLKKMYENEKIAWMNEKQDLKRGWQEIYDQLAGQLM</sequence>
<evidence type="ECO:0000313" key="2">
    <source>
        <dbReference type="EMBL" id="JAP92150.1"/>
    </source>
</evidence>